<feature type="domain" description="Solute-binding protein family 5" evidence="5">
    <location>
        <begin position="82"/>
        <end position="440"/>
    </location>
</feature>
<feature type="signal peptide" evidence="4">
    <location>
        <begin position="1"/>
        <end position="29"/>
    </location>
</feature>
<dbReference type="InterPro" id="IPR000914">
    <property type="entry name" value="SBP_5_dom"/>
</dbReference>
<feature type="chain" id="PRO_5015648475" evidence="4">
    <location>
        <begin position="30"/>
        <end position="524"/>
    </location>
</feature>
<dbReference type="AlphaFoldDB" id="A0A2S9IT61"/>
<comment type="similarity">
    <text evidence="2">Belongs to the bacterial solute-binding protein 5 family.</text>
</comment>
<dbReference type="GO" id="GO:1904680">
    <property type="term" value="F:peptide transmembrane transporter activity"/>
    <property type="evidence" value="ECO:0007669"/>
    <property type="project" value="TreeGrafter"/>
</dbReference>
<proteinExistence type="inferred from homology"/>
<evidence type="ECO:0000313" key="7">
    <source>
        <dbReference type="Proteomes" id="UP000239434"/>
    </source>
</evidence>
<dbReference type="Gene3D" id="3.90.76.10">
    <property type="entry name" value="Dipeptide-binding Protein, Domain 1"/>
    <property type="match status" value="1"/>
</dbReference>
<accession>A0A2S9IT61</accession>
<dbReference type="InterPro" id="IPR039424">
    <property type="entry name" value="SBP_5"/>
</dbReference>
<dbReference type="InterPro" id="IPR030678">
    <property type="entry name" value="Peptide/Ni-bd"/>
</dbReference>
<dbReference type="PANTHER" id="PTHR30290">
    <property type="entry name" value="PERIPLASMIC BINDING COMPONENT OF ABC TRANSPORTER"/>
    <property type="match status" value="1"/>
</dbReference>
<keyword evidence="3 4" id="KW-0732">Signal</keyword>
<evidence type="ECO:0000313" key="6">
    <source>
        <dbReference type="EMBL" id="PRD43680.1"/>
    </source>
</evidence>
<name>A0A2S9IT61_9HYPH</name>
<dbReference type="GO" id="GO:0015833">
    <property type="term" value="P:peptide transport"/>
    <property type="evidence" value="ECO:0007669"/>
    <property type="project" value="TreeGrafter"/>
</dbReference>
<evidence type="ECO:0000256" key="1">
    <source>
        <dbReference type="ARBA" id="ARBA00004418"/>
    </source>
</evidence>
<protein>
    <submittedName>
        <fullName evidence="6">Oligopeptide ABC transporter substrate-binding protein</fullName>
    </submittedName>
</protein>
<comment type="subcellular location">
    <subcellularLocation>
        <location evidence="1">Periplasm</location>
    </subcellularLocation>
</comment>
<dbReference type="InterPro" id="IPR006311">
    <property type="entry name" value="TAT_signal"/>
</dbReference>
<reference evidence="6 7" key="1">
    <citation type="submission" date="2018-02" db="EMBL/GenBank/DDBJ databases">
        <title>The draft genome of Phyllobacterium sp. 1N-3.</title>
        <authorList>
            <person name="Liu L."/>
            <person name="Li L."/>
            <person name="Zhang X."/>
            <person name="Wang T."/>
            <person name="Liang L."/>
        </authorList>
    </citation>
    <scope>NUCLEOTIDE SEQUENCE [LARGE SCALE GENOMIC DNA]</scope>
    <source>
        <strain evidence="6 7">1N-3</strain>
    </source>
</reference>
<evidence type="ECO:0000256" key="3">
    <source>
        <dbReference type="ARBA" id="ARBA00022729"/>
    </source>
</evidence>
<organism evidence="6 7">
    <name type="scientific">Phyllobacterium phragmitis</name>
    <dbReference type="NCBI Taxonomy" id="2670329"/>
    <lineage>
        <taxon>Bacteria</taxon>
        <taxon>Pseudomonadati</taxon>
        <taxon>Pseudomonadota</taxon>
        <taxon>Alphaproteobacteria</taxon>
        <taxon>Hyphomicrobiales</taxon>
        <taxon>Phyllobacteriaceae</taxon>
        <taxon>Phyllobacterium</taxon>
    </lineage>
</organism>
<keyword evidence="7" id="KW-1185">Reference proteome</keyword>
<dbReference type="Gene3D" id="3.10.105.10">
    <property type="entry name" value="Dipeptide-binding Protein, Domain 3"/>
    <property type="match status" value="1"/>
</dbReference>
<gene>
    <name evidence="6" type="ORF">C5748_10560</name>
</gene>
<dbReference type="PANTHER" id="PTHR30290:SF38">
    <property type="entry name" value="D,D-DIPEPTIDE-BINDING PERIPLASMIC PROTEIN DDPA-RELATED"/>
    <property type="match status" value="1"/>
</dbReference>
<evidence type="ECO:0000256" key="4">
    <source>
        <dbReference type="SAM" id="SignalP"/>
    </source>
</evidence>
<comment type="caution">
    <text evidence="6">The sequence shown here is derived from an EMBL/GenBank/DDBJ whole genome shotgun (WGS) entry which is preliminary data.</text>
</comment>
<dbReference type="SUPFAM" id="SSF53850">
    <property type="entry name" value="Periplasmic binding protein-like II"/>
    <property type="match status" value="1"/>
</dbReference>
<dbReference type="PIRSF" id="PIRSF002741">
    <property type="entry name" value="MppA"/>
    <property type="match status" value="1"/>
</dbReference>
<dbReference type="Proteomes" id="UP000239434">
    <property type="component" value="Unassembled WGS sequence"/>
</dbReference>
<dbReference type="GO" id="GO:0030288">
    <property type="term" value="C:outer membrane-bounded periplasmic space"/>
    <property type="evidence" value="ECO:0007669"/>
    <property type="project" value="UniProtKB-ARBA"/>
</dbReference>
<sequence length="524" mass="57520">MNTFTLTRRKLLASGAAGGMIAMIGPRFAAAQDAERHTLRVGMSGFPPAIDPVLYTHTATRRLAPQIFDTLVAYDQTPAMNLRPGLAERWERTDDRSVKLFLRQGVTFHDGGAFTAEDVTFSLSPQHLLGPDMAGKATAMETLETIDSVEVIDPHTVIVRAKGSDALLEKRLASWGAEIVSKAAFDAAGSWDAWNTAPIGTGPYRIVSQTLDQEVTLISHDAYWRGLPPPYAGIEFRIIPETASRMNALAAGEVDIITDIAPDMFPQIENHPDLEVAGGPVANIRALVIDTTDPILGKVGVRRALSLAIDRKALVQALWGDRLTIPNGYQLSSFGDAYIEDFPQPAYDPELARQLLAEAGYAGETITYKLLNNYYPNQVSGAQVMVEMWKAVGLNVELQMMENFGQIQTSPVHAIYDSSNTATIPDPLGFPWRIFGPSGQNVRLGLWRNEEYFALGEKLKVTVDVESRRSIIRRMLEIVDREDPPVVILHGSGQFYGKRKDVAWVAGQTLDLDFGPFNAASVQN</sequence>
<dbReference type="RefSeq" id="WP_105741892.1">
    <property type="nucleotide sequence ID" value="NZ_PVBR01000006.1"/>
</dbReference>
<dbReference type="EMBL" id="PVBR01000006">
    <property type="protein sequence ID" value="PRD43680.1"/>
    <property type="molecule type" value="Genomic_DNA"/>
</dbReference>
<evidence type="ECO:0000256" key="2">
    <source>
        <dbReference type="ARBA" id="ARBA00005695"/>
    </source>
</evidence>
<dbReference type="Pfam" id="PF00496">
    <property type="entry name" value="SBP_bac_5"/>
    <property type="match status" value="1"/>
</dbReference>
<dbReference type="Gene3D" id="3.40.190.10">
    <property type="entry name" value="Periplasmic binding protein-like II"/>
    <property type="match status" value="1"/>
</dbReference>
<dbReference type="PROSITE" id="PS51318">
    <property type="entry name" value="TAT"/>
    <property type="match status" value="1"/>
</dbReference>
<dbReference type="GO" id="GO:0043190">
    <property type="term" value="C:ATP-binding cassette (ABC) transporter complex"/>
    <property type="evidence" value="ECO:0007669"/>
    <property type="project" value="InterPro"/>
</dbReference>
<evidence type="ECO:0000259" key="5">
    <source>
        <dbReference type="Pfam" id="PF00496"/>
    </source>
</evidence>